<sequence length="414" mass="45390">MSSFAKAIFDSDTGTLIRNSNPVLTEKILALSAQGAKHGTKKPGFQPVGLTGDSPSLYEGLEYDFAEYFSRVRDLVCAGVPENICPPSDCTITLKLFPQFVNGNTAGQLLSAKPPTKCMNDRNAKTMLSWNAALESIKQHPKVAALTLTRDEESRQFSVFHRFAPVNTQFECSVPRPSYEFATGSTHYTDVQVAIEDCWKGAEGAATCLSDALQLVGLSTEPMGDRGTALMAHSDLETTWTDANGVKHDTDSTHVAASASCATDPEAIFKRLANNDVERVDAMDEHARLERERFAAMPDELSDWGIGFWETLDVDDVDHHAVTGFGVSGTDAIDHVFDELDSDDAGQTKLLDLQLVDLHAELEEQKRHMASVASATKLMEKRREASEKRRIAYAEKRRIAQGIIAEFMAAKKVA</sequence>
<evidence type="ECO:0000313" key="1">
    <source>
        <dbReference type="EMBL" id="KOO25440.1"/>
    </source>
</evidence>
<keyword evidence="2" id="KW-1185">Reference proteome</keyword>
<dbReference type="AlphaFoldDB" id="A0A0M0JG87"/>
<protein>
    <submittedName>
        <fullName evidence="1">Uncharacterized protein</fullName>
    </submittedName>
</protein>
<accession>A0A0M0JG87</accession>
<proteinExistence type="predicted"/>
<organism evidence="1 2">
    <name type="scientific">Chrysochromulina tobinii</name>
    <dbReference type="NCBI Taxonomy" id="1460289"/>
    <lineage>
        <taxon>Eukaryota</taxon>
        <taxon>Haptista</taxon>
        <taxon>Haptophyta</taxon>
        <taxon>Prymnesiophyceae</taxon>
        <taxon>Prymnesiales</taxon>
        <taxon>Chrysochromulinaceae</taxon>
        <taxon>Chrysochromulina</taxon>
    </lineage>
</organism>
<comment type="caution">
    <text evidence="1">The sequence shown here is derived from an EMBL/GenBank/DDBJ whole genome shotgun (WGS) entry which is preliminary data.</text>
</comment>
<name>A0A0M0JG87_9EUKA</name>
<evidence type="ECO:0000313" key="2">
    <source>
        <dbReference type="Proteomes" id="UP000037460"/>
    </source>
</evidence>
<reference evidence="2" key="1">
    <citation type="journal article" date="2015" name="PLoS Genet.">
        <title>Genome Sequence and Transcriptome Analyses of Chrysochromulina tobin: Metabolic Tools for Enhanced Algal Fitness in the Prominent Order Prymnesiales (Haptophyceae).</title>
        <authorList>
            <person name="Hovde B.T."/>
            <person name="Deodato C.R."/>
            <person name="Hunsperger H.M."/>
            <person name="Ryken S.A."/>
            <person name="Yost W."/>
            <person name="Jha R.K."/>
            <person name="Patterson J."/>
            <person name="Monnat R.J. Jr."/>
            <person name="Barlow S.B."/>
            <person name="Starkenburg S.R."/>
            <person name="Cattolico R.A."/>
        </authorList>
    </citation>
    <scope>NUCLEOTIDE SEQUENCE</scope>
    <source>
        <strain evidence="2">CCMP291</strain>
    </source>
</reference>
<dbReference type="EMBL" id="JWZX01002974">
    <property type="protein sequence ID" value="KOO25440.1"/>
    <property type="molecule type" value="Genomic_DNA"/>
</dbReference>
<dbReference type="Proteomes" id="UP000037460">
    <property type="component" value="Unassembled WGS sequence"/>
</dbReference>
<gene>
    <name evidence="1" type="ORF">Ctob_002440</name>
</gene>